<keyword evidence="1" id="KW-0285">Flavoprotein</keyword>
<sequence>MTSKLTKIKVKISGKNKIAQGIYSFELASEKGEELPAFEPGSHIIVRVPNGKERQYSLYGSIAEGGLYKIAVKYEPEGKGGSRSLIEDSAVGDTLLISEPRNDFPLVGDPEKYIFIAGGIGITPIYSMIQYLEMSGSTAWELHYLTRNPESTAFLNELGLGGFSGNITIHHTQGKSESRVDLSSLLENEKGSYLYCCGPAGLMDDVRDKSRHWLPASVHFEDFGVMGAPNSANNEPFKVAIADTDIEVLVGVGQTIIESLENSGVQIPYSCESGTCGTCVCELVDGVPDHRDQVLTDDQRDDYIMPCVSRAQSDRLTIRLLE</sequence>
<evidence type="ECO:0000256" key="4">
    <source>
        <dbReference type="ARBA" id="ARBA00023002"/>
    </source>
</evidence>
<keyword evidence="9" id="KW-0223">Dioxygenase</keyword>
<dbReference type="InterPro" id="IPR039261">
    <property type="entry name" value="FNR_nucleotide-bd"/>
</dbReference>
<dbReference type="SUPFAM" id="SSF54292">
    <property type="entry name" value="2Fe-2S ferredoxin-like"/>
    <property type="match status" value="1"/>
</dbReference>
<protein>
    <submittedName>
        <fullName evidence="9">Phthalate 4,5-dioxygenase reductase subunit</fullName>
    </submittedName>
</protein>
<dbReference type="InterPro" id="IPR017927">
    <property type="entry name" value="FAD-bd_FR_type"/>
</dbReference>
<evidence type="ECO:0000313" key="9">
    <source>
        <dbReference type="EMBL" id="TCK02937.1"/>
    </source>
</evidence>
<dbReference type="GO" id="GO:0046872">
    <property type="term" value="F:metal ion binding"/>
    <property type="evidence" value="ECO:0007669"/>
    <property type="project" value="UniProtKB-KW"/>
</dbReference>
<keyword evidence="3" id="KW-0479">Metal-binding</keyword>
<dbReference type="InterPro" id="IPR036010">
    <property type="entry name" value="2Fe-2S_ferredoxin-like_sf"/>
</dbReference>
<dbReference type="Proteomes" id="UP000294546">
    <property type="component" value="Unassembled WGS sequence"/>
</dbReference>
<dbReference type="InterPro" id="IPR017938">
    <property type="entry name" value="Riboflavin_synthase-like_b-brl"/>
</dbReference>
<keyword evidence="5" id="KW-0408">Iron</keyword>
<evidence type="ECO:0000256" key="3">
    <source>
        <dbReference type="ARBA" id="ARBA00022723"/>
    </source>
</evidence>
<feature type="domain" description="FAD-binding FR-type" evidence="8">
    <location>
        <begin position="5"/>
        <end position="107"/>
    </location>
</feature>
<dbReference type="InterPro" id="IPR050415">
    <property type="entry name" value="MRET"/>
</dbReference>
<dbReference type="GO" id="GO:0051213">
    <property type="term" value="F:dioxygenase activity"/>
    <property type="evidence" value="ECO:0007669"/>
    <property type="project" value="UniProtKB-KW"/>
</dbReference>
<reference evidence="9 10" key="1">
    <citation type="submission" date="2019-03" db="EMBL/GenBank/DDBJ databases">
        <title>Genomic Encyclopedia of Archaeal and Bacterial Type Strains, Phase II (KMG-II): from individual species to whole genera.</title>
        <authorList>
            <person name="Goeker M."/>
        </authorList>
    </citation>
    <scope>NUCLEOTIDE SEQUENCE [LARGE SCALE GENOMIC DNA]</scope>
    <source>
        <strain evidence="9 10">DSM 27697</strain>
    </source>
</reference>
<evidence type="ECO:0000313" key="10">
    <source>
        <dbReference type="Proteomes" id="UP000294546"/>
    </source>
</evidence>
<dbReference type="SUPFAM" id="SSF63380">
    <property type="entry name" value="Riboflavin synthase domain-like"/>
    <property type="match status" value="1"/>
</dbReference>
<dbReference type="InterPro" id="IPR012675">
    <property type="entry name" value="Beta-grasp_dom_sf"/>
</dbReference>
<dbReference type="RefSeq" id="WP_132296759.1">
    <property type="nucleotide sequence ID" value="NZ_SMFU01000013.1"/>
</dbReference>
<dbReference type="EMBL" id="SMFU01000013">
    <property type="protein sequence ID" value="TCK02937.1"/>
    <property type="molecule type" value="Genomic_DNA"/>
</dbReference>
<dbReference type="PANTHER" id="PTHR47354">
    <property type="entry name" value="NADH OXIDOREDUCTASE HCR"/>
    <property type="match status" value="1"/>
</dbReference>
<evidence type="ECO:0000256" key="5">
    <source>
        <dbReference type="ARBA" id="ARBA00023004"/>
    </source>
</evidence>
<keyword evidence="2" id="KW-0001">2Fe-2S</keyword>
<proteinExistence type="predicted"/>
<dbReference type="PANTHER" id="PTHR47354:SF1">
    <property type="entry name" value="CARNITINE MONOOXYGENASE REDUCTASE SUBUNIT"/>
    <property type="match status" value="1"/>
</dbReference>
<dbReference type="PRINTS" id="PR00409">
    <property type="entry name" value="PHDIOXRDTASE"/>
</dbReference>
<name>A0A4R1G4N9_9GAMM</name>
<dbReference type="Pfam" id="PF00111">
    <property type="entry name" value="Fer2"/>
    <property type="match status" value="1"/>
</dbReference>
<organism evidence="9 10">
    <name type="scientific">Marinobacterium mangrovicola</name>
    <dbReference type="NCBI Taxonomy" id="1476959"/>
    <lineage>
        <taxon>Bacteria</taxon>
        <taxon>Pseudomonadati</taxon>
        <taxon>Pseudomonadota</taxon>
        <taxon>Gammaproteobacteria</taxon>
        <taxon>Oceanospirillales</taxon>
        <taxon>Oceanospirillaceae</taxon>
        <taxon>Marinobacterium</taxon>
    </lineage>
</organism>
<dbReference type="Pfam" id="PF00970">
    <property type="entry name" value="FAD_binding_6"/>
    <property type="match status" value="1"/>
</dbReference>
<dbReference type="SUPFAM" id="SSF52343">
    <property type="entry name" value="Ferredoxin reductase-like, C-terminal NADP-linked domain"/>
    <property type="match status" value="1"/>
</dbReference>
<dbReference type="Gene3D" id="3.40.50.80">
    <property type="entry name" value="Nucleotide-binding domain of ferredoxin-NADP reductase (FNR) module"/>
    <property type="match status" value="1"/>
</dbReference>
<keyword evidence="10" id="KW-1185">Reference proteome</keyword>
<evidence type="ECO:0000259" key="7">
    <source>
        <dbReference type="PROSITE" id="PS51085"/>
    </source>
</evidence>
<dbReference type="GO" id="GO:0051537">
    <property type="term" value="F:2 iron, 2 sulfur cluster binding"/>
    <property type="evidence" value="ECO:0007669"/>
    <property type="project" value="UniProtKB-KW"/>
</dbReference>
<dbReference type="AlphaFoldDB" id="A0A4R1G4N9"/>
<evidence type="ECO:0000259" key="8">
    <source>
        <dbReference type="PROSITE" id="PS51384"/>
    </source>
</evidence>
<dbReference type="PROSITE" id="PS00197">
    <property type="entry name" value="2FE2S_FER_1"/>
    <property type="match status" value="1"/>
</dbReference>
<dbReference type="PROSITE" id="PS51384">
    <property type="entry name" value="FAD_FR"/>
    <property type="match status" value="1"/>
</dbReference>
<evidence type="ECO:0000256" key="2">
    <source>
        <dbReference type="ARBA" id="ARBA00022714"/>
    </source>
</evidence>
<evidence type="ECO:0000256" key="6">
    <source>
        <dbReference type="ARBA" id="ARBA00023014"/>
    </source>
</evidence>
<keyword evidence="6" id="KW-0411">Iron-sulfur</keyword>
<accession>A0A4R1G4N9</accession>
<keyword evidence="4" id="KW-0560">Oxidoreductase</keyword>
<dbReference type="PROSITE" id="PS51085">
    <property type="entry name" value="2FE2S_FER_2"/>
    <property type="match status" value="1"/>
</dbReference>
<dbReference type="Gene3D" id="2.40.30.10">
    <property type="entry name" value="Translation factors"/>
    <property type="match status" value="1"/>
</dbReference>
<dbReference type="Gene3D" id="3.10.20.30">
    <property type="match status" value="1"/>
</dbReference>
<gene>
    <name evidence="9" type="ORF">CLV83_3990</name>
</gene>
<feature type="domain" description="2Fe-2S ferredoxin-type" evidence="7">
    <location>
        <begin position="237"/>
        <end position="322"/>
    </location>
</feature>
<dbReference type="InterPro" id="IPR006058">
    <property type="entry name" value="2Fe2S_fd_BS"/>
</dbReference>
<dbReference type="OrthoDB" id="4258484at2"/>
<comment type="caution">
    <text evidence="9">The sequence shown here is derived from an EMBL/GenBank/DDBJ whole genome shotgun (WGS) entry which is preliminary data.</text>
</comment>
<evidence type="ECO:0000256" key="1">
    <source>
        <dbReference type="ARBA" id="ARBA00022630"/>
    </source>
</evidence>
<dbReference type="CDD" id="cd00207">
    <property type="entry name" value="fer2"/>
    <property type="match status" value="1"/>
</dbReference>
<dbReference type="InterPro" id="IPR008333">
    <property type="entry name" value="Cbr1-like_FAD-bd_dom"/>
</dbReference>
<dbReference type="CDD" id="cd06185">
    <property type="entry name" value="PDR_like"/>
    <property type="match status" value="1"/>
</dbReference>
<dbReference type="InterPro" id="IPR001041">
    <property type="entry name" value="2Fe-2S_ferredoxin-type"/>
</dbReference>